<evidence type="ECO:0000256" key="3">
    <source>
        <dbReference type="ARBA" id="ARBA00038502"/>
    </source>
</evidence>
<dbReference type="Proteomes" id="UP000825701">
    <property type="component" value="Chromosome"/>
</dbReference>
<dbReference type="GO" id="GO:0016747">
    <property type="term" value="F:acyltransferase activity, transferring groups other than amino-acyl groups"/>
    <property type="evidence" value="ECO:0007669"/>
    <property type="project" value="InterPro"/>
</dbReference>
<evidence type="ECO:0000313" key="5">
    <source>
        <dbReference type="EMBL" id="QZN98907.1"/>
    </source>
</evidence>
<feature type="domain" description="N-acetyltransferase" evidence="4">
    <location>
        <begin position="75"/>
        <end position="237"/>
    </location>
</feature>
<keyword evidence="2" id="KW-0012">Acyltransferase</keyword>
<evidence type="ECO:0000259" key="4">
    <source>
        <dbReference type="PROSITE" id="PS51186"/>
    </source>
</evidence>
<dbReference type="AlphaFoldDB" id="A0A9E6UGM7"/>
<organism evidence="5 6">
    <name type="scientific">Chenggangzhangella methanolivorans</name>
    <dbReference type="NCBI Taxonomy" id="1437009"/>
    <lineage>
        <taxon>Bacteria</taxon>
        <taxon>Pseudomonadati</taxon>
        <taxon>Pseudomonadota</taxon>
        <taxon>Alphaproteobacteria</taxon>
        <taxon>Hyphomicrobiales</taxon>
        <taxon>Methylopilaceae</taxon>
        <taxon>Chenggangzhangella</taxon>
    </lineage>
</organism>
<dbReference type="KEGG" id="cmet:K6K41_18585"/>
<sequence length="258" mass="27580">MVDLVFSATDLDALASGHFVDNEASAAILAKLGFRRTGLVEQRSRARPEPVRLVAMTLDRASWDATRPLVETTRLVMRPPVTADADEIALLSADPTLGLMTAAIPKPFTLEDARAFVLGSARRSRPASMTFSIRRRDVGDLIGGIGWAEGQGSEIELGYWLGAEHRGRGLATEAARAVLDAAFEMTGATAATARCRVTNPASRGVLERCGFQWEGAGFVRSPGAAGSVAVDVFRLDRDVFLSLKEWGLSARNAAVQAP</sequence>
<keyword evidence="6" id="KW-1185">Reference proteome</keyword>
<keyword evidence="1" id="KW-0808">Transferase</keyword>
<dbReference type="PANTHER" id="PTHR43792">
    <property type="entry name" value="GNAT FAMILY, PUTATIVE (AFU_ORTHOLOGUE AFUA_3G00765)-RELATED-RELATED"/>
    <property type="match status" value="1"/>
</dbReference>
<dbReference type="Pfam" id="PF13302">
    <property type="entry name" value="Acetyltransf_3"/>
    <property type="match status" value="1"/>
</dbReference>
<dbReference type="Gene3D" id="3.40.630.30">
    <property type="match status" value="2"/>
</dbReference>
<protein>
    <submittedName>
        <fullName evidence="5">GNAT family N-acetyltransferase</fullName>
    </submittedName>
</protein>
<dbReference type="EMBL" id="CP081869">
    <property type="protein sequence ID" value="QZN98907.1"/>
    <property type="molecule type" value="Genomic_DNA"/>
</dbReference>
<evidence type="ECO:0000313" key="6">
    <source>
        <dbReference type="Proteomes" id="UP000825701"/>
    </source>
</evidence>
<dbReference type="SUPFAM" id="SSF55729">
    <property type="entry name" value="Acyl-CoA N-acyltransferases (Nat)"/>
    <property type="match status" value="2"/>
</dbReference>
<comment type="similarity">
    <text evidence="3">Belongs to the acetyltransferase family. RimJ subfamily.</text>
</comment>
<proteinExistence type="inferred from homology"/>
<dbReference type="InterPro" id="IPR016181">
    <property type="entry name" value="Acyl_CoA_acyltransferase"/>
</dbReference>
<evidence type="ECO:0000256" key="2">
    <source>
        <dbReference type="ARBA" id="ARBA00023315"/>
    </source>
</evidence>
<dbReference type="PANTHER" id="PTHR43792:SF8">
    <property type="entry name" value="[RIBOSOMAL PROTEIN US5]-ALANINE N-ACETYLTRANSFERASE"/>
    <property type="match status" value="1"/>
</dbReference>
<name>A0A9E6UGM7_9HYPH</name>
<reference evidence="5" key="1">
    <citation type="submission" date="2021-08" db="EMBL/GenBank/DDBJ databases">
        <authorList>
            <person name="Zhang H."/>
            <person name="Xu M."/>
            <person name="Yu Z."/>
            <person name="Yang L."/>
            <person name="Cai Y."/>
        </authorList>
    </citation>
    <scope>NUCLEOTIDE SEQUENCE</scope>
    <source>
        <strain evidence="5">CHL1</strain>
    </source>
</reference>
<dbReference type="InterPro" id="IPR051531">
    <property type="entry name" value="N-acetyltransferase"/>
</dbReference>
<dbReference type="InterPro" id="IPR000182">
    <property type="entry name" value="GNAT_dom"/>
</dbReference>
<accession>A0A9E6UGM7</accession>
<gene>
    <name evidence="5" type="ORF">K6K41_18585</name>
</gene>
<dbReference type="PROSITE" id="PS51186">
    <property type="entry name" value="GNAT"/>
    <property type="match status" value="1"/>
</dbReference>
<evidence type="ECO:0000256" key="1">
    <source>
        <dbReference type="ARBA" id="ARBA00022679"/>
    </source>
</evidence>